<dbReference type="Pfam" id="PF16555">
    <property type="entry name" value="GramPos_pilinD1"/>
    <property type="match status" value="1"/>
</dbReference>
<dbReference type="Pfam" id="PF17802">
    <property type="entry name" value="SpaA"/>
    <property type="match status" value="1"/>
</dbReference>
<dbReference type="Gene3D" id="2.60.40.10">
    <property type="entry name" value="Immunoglobulins"/>
    <property type="match status" value="2"/>
</dbReference>
<reference evidence="6 7" key="1">
    <citation type="submission" date="2020-10" db="EMBL/GenBank/DDBJ databases">
        <title>Trueperella pecoris sp. nov. isolated from bovine and porcine specimens.</title>
        <authorList>
            <person name="Schoenecker L."/>
            <person name="Schnydrig P."/>
            <person name="Brodard I."/>
            <person name="Thomann A."/>
            <person name="Hemphill A."/>
            <person name="Rodriguez-Campos S."/>
            <person name="Perreten V."/>
            <person name="Jores J."/>
            <person name="Kittl S."/>
        </authorList>
    </citation>
    <scope>NUCLEOTIDE SEQUENCE [LARGE SCALE GENOMIC DNA]</scope>
    <source>
        <strain evidence="6 7">15A0121</strain>
    </source>
</reference>
<dbReference type="RefSeq" id="WP_197551350.1">
    <property type="nucleotide sequence ID" value="NZ_CP063213.1"/>
</dbReference>
<feature type="domain" description="Gram-positive cocci surface proteins LPxTG" evidence="5">
    <location>
        <begin position="436"/>
        <end position="469"/>
    </location>
</feature>
<dbReference type="InterPro" id="IPR026466">
    <property type="entry name" value="Fim_isopep_form_D2_dom"/>
</dbReference>
<dbReference type="AlphaFoldDB" id="A0A7M1QVP4"/>
<evidence type="ECO:0000259" key="5">
    <source>
        <dbReference type="PROSITE" id="PS50847"/>
    </source>
</evidence>
<dbReference type="InterPro" id="IPR019931">
    <property type="entry name" value="LPXTG_anchor"/>
</dbReference>
<keyword evidence="3" id="KW-0732">Signal</keyword>
<protein>
    <submittedName>
        <fullName evidence="6">SpaH/EbpB family LPXTG-anchored major pilin</fullName>
    </submittedName>
</protein>
<dbReference type="Pfam" id="PF00746">
    <property type="entry name" value="Gram_pos_anchor"/>
    <property type="match status" value="1"/>
</dbReference>
<keyword evidence="4" id="KW-0572">Peptidoglycan-anchor</keyword>
<dbReference type="InterPro" id="IPR013783">
    <property type="entry name" value="Ig-like_fold"/>
</dbReference>
<dbReference type="GO" id="GO:0005975">
    <property type="term" value="P:carbohydrate metabolic process"/>
    <property type="evidence" value="ECO:0007669"/>
    <property type="project" value="UniProtKB-ARBA"/>
</dbReference>
<evidence type="ECO:0000256" key="4">
    <source>
        <dbReference type="ARBA" id="ARBA00023088"/>
    </source>
</evidence>
<sequence length="469" mass="49051">MAMKTKFERVGALAAAVAIASLGMAGVASADPQAGFNVPDSGKPVSLTLHKHEGDQGAQEYTGKIDKTTLGNPVAGVKFKIQQVGTMVGGECVAPSLQSAAGWEAISKATIESVCEPKGATSVEVVTKKDGSTERLSLKQGLYKVTETDPGTNLVATAAVPFLVALPMPIAKTNEWDYDVVAYPKNELTTPGKITKEAGEPRKFIPGTVLDWTVKTELPKVHFAYTEISLIDSLPAGLKFDEVVSVKFGGTLLEAGDFDNAATIKLSEQGLKKVNALLQAADKALDVVVVLRAEVTKDAKGALENEVRLSLNGKPGDPGKGKSYWGTLELTKREKGTSTVLPNALFSIYLGKCEAVGQGAKVIAEGLKTNADGKFTQTLYVGTKESDKMDYCVKETAAPAGYILDPTGVDVTLTATDVATVKTVSFDNVKVTGPDLPLTGAQGTALLTGAGLLLFGLGAGAVYAARRRS</sequence>
<dbReference type="NCBIfam" id="NF033902">
    <property type="entry name" value="iso_D2_wall_anc"/>
    <property type="match status" value="1"/>
</dbReference>
<keyword evidence="2" id="KW-0964">Secreted</keyword>
<accession>A0A7M1QVP4</accession>
<evidence type="ECO:0000256" key="3">
    <source>
        <dbReference type="ARBA" id="ARBA00022729"/>
    </source>
</evidence>
<evidence type="ECO:0000256" key="2">
    <source>
        <dbReference type="ARBA" id="ARBA00022525"/>
    </source>
</evidence>
<keyword evidence="7" id="KW-1185">Reference proteome</keyword>
<organism evidence="6 7">
    <name type="scientific">Trueperella pecoris</name>
    <dbReference type="NCBI Taxonomy" id="2733571"/>
    <lineage>
        <taxon>Bacteria</taxon>
        <taxon>Bacillati</taxon>
        <taxon>Actinomycetota</taxon>
        <taxon>Actinomycetes</taxon>
        <taxon>Actinomycetales</taxon>
        <taxon>Actinomycetaceae</taxon>
        <taxon>Trueperella</taxon>
    </lineage>
</organism>
<dbReference type="Gene3D" id="2.60.40.740">
    <property type="match status" value="1"/>
</dbReference>
<dbReference type="InterPro" id="IPR048052">
    <property type="entry name" value="FM1-like"/>
</dbReference>
<dbReference type="NCBIfam" id="TIGR04226">
    <property type="entry name" value="RrgB_K2N_iso_D2"/>
    <property type="match status" value="1"/>
</dbReference>
<dbReference type="InterPro" id="IPR032364">
    <property type="entry name" value="GramPos_pilinD1_N"/>
</dbReference>
<proteinExistence type="predicted"/>
<accession>A0A8A5U8G2</accession>
<evidence type="ECO:0000256" key="1">
    <source>
        <dbReference type="ARBA" id="ARBA00022512"/>
    </source>
</evidence>
<gene>
    <name evidence="6" type="ORF">INS88_01330</name>
</gene>
<evidence type="ECO:0000313" key="6">
    <source>
        <dbReference type="EMBL" id="QOR45903.1"/>
    </source>
</evidence>
<keyword evidence="1" id="KW-0134">Cell wall</keyword>
<dbReference type="InterPro" id="IPR041033">
    <property type="entry name" value="SpaA_PFL_dom_1"/>
</dbReference>
<dbReference type="NCBIfam" id="TIGR01167">
    <property type="entry name" value="LPXTG_anchor"/>
    <property type="match status" value="1"/>
</dbReference>
<dbReference type="EMBL" id="CP063213">
    <property type="protein sequence ID" value="QOR45903.1"/>
    <property type="molecule type" value="Genomic_DNA"/>
</dbReference>
<name>A0A7M1QVP4_9ACTO</name>
<evidence type="ECO:0000313" key="7">
    <source>
        <dbReference type="Proteomes" id="UP000595053"/>
    </source>
</evidence>
<dbReference type="PROSITE" id="PS50847">
    <property type="entry name" value="GRAM_POS_ANCHORING"/>
    <property type="match status" value="1"/>
</dbReference>
<dbReference type="Proteomes" id="UP000595053">
    <property type="component" value="Chromosome"/>
</dbReference>